<accession>A0A9W8LY61</accession>
<gene>
    <name evidence="1" type="ORF">IWW36_005118</name>
</gene>
<dbReference type="Proteomes" id="UP001139887">
    <property type="component" value="Unassembled WGS sequence"/>
</dbReference>
<reference evidence="1" key="1">
    <citation type="submission" date="2022-07" db="EMBL/GenBank/DDBJ databases">
        <title>Phylogenomic reconstructions and comparative analyses of Kickxellomycotina fungi.</title>
        <authorList>
            <person name="Reynolds N.K."/>
            <person name="Stajich J.E."/>
            <person name="Barry K."/>
            <person name="Grigoriev I.V."/>
            <person name="Crous P."/>
            <person name="Smith M.E."/>
        </authorList>
    </citation>
    <scope>NUCLEOTIDE SEQUENCE</scope>
    <source>
        <strain evidence="1">NRRL 1566</strain>
    </source>
</reference>
<evidence type="ECO:0000313" key="2">
    <source>
        <dbReference type="Proteomes" id="UP001139887"/>
    </source>
</evidence>
<dbReference type="AlphaFoldDB" id="A0A9W8LY61"/>
<dbReference type="EMBL" id="JANBUW010001031">
    <property type="protein sequence ID" value="KAJ2844610.1"/>
    <property type="molecule type" value="Genomic_DNA"/>
</dbReference>
<sequence>MASRLLQLRPRALVPVDRVRGCNIHTSSVRFKLLDKLGLFKRPGSEAEAYVEPWKEESGSIMERLGVMRRGGGYDKGAGMPLYMPVKAKNIERAWEIWARYLRWPNPKAAAQPARQTLVELLMLIANAPHQQVIEDQSLTGYRTSSLLRYILASMIREQAAQRLDELMAGCGLADFDLKLGLQTHDYERIISVLGWTVDSELPSGNTCAIPILDPENLALEIGDMSVTRLIQVVLIMASQEKIAISTSMAKAALHTAIVMHDVAAASEILGLWCSDLPKLLDPHISNTATAAKALDNPQSELCHISVNAMLELISVGSDPQYASADSGQPQEDLPYEQLDNTVDYSDKEPTAAELKSLHEWRTTTAERVYRSYISAGISQIPSPDKSSHPALQGSVVPTPQMVSRMLKIYLAAGNAEQAALYYETLKMLLTQSSKLSVEWPSVIQAGCNTGLLWLVAQIMGTAISNGWTPRQSTFEQYIDAVAEPSENMLANAIDQLLSGMQTGNVPIDNLPVRKFLILALVSRQDLVPAEFMKSRIEQALKLHCESSSDNTSRKILYTMIDNGQ</sequence>
<protein>
    <submittedName>
        <fullName evidence="1">Uncharacterized protein</fullName>
    </submittedName>
</protein>
<organism evidence="1 2">
    <name type="scientific">Coemansia brasiliensis</name>
    <dbReference type="NCBI Taxonomy" id="2650707"/>
    <lineage>
        <taxon>Eukaryota</taxon>
        <taxon>Fungi</taxon>
        <taxon>Fungi incertae sedis</taxon>
        <taxon>Zoopagomycota</taxon>
        <taxon>Kickxellomycotina</taxon>
        <taxon>Kickxellomycetes</taxon>
        <taxon>Kickxellales</taxon>
        <taxon>Kickxellaceae</taxon>
        <taxon>Coemansia</taxon>
    </lineage>
</organism>
<proteinExistence type="predicted"/>
<dbReference type="OrthoDB" id="185373at2759"/>
<feature type="non-terminal residue" evidence="1">
    <location>
        <position position="565"/>
    </location>
</feature>
<comment type="caution">
    <text evidence="1">The sequence shown here is derived from an EMBL/GenBank/DDBJ whole genome shotgun (WGS) entry which is preliminary data.</text>
</comment>
<keyword evidence="2" id="KW-1185">Reference proteome</keyword>
<name>A0A9W8LY61_9FUNG</name>
<evidence type="ECO:0000313" key="1">
    <source>
        <dbReference type="EMBL" id="KAJ2844610.1"/>
    </source>
</evidence>